<dbReference type="Pfam" id="PF12796">
    <property type="entry name" value="Ank_2"/>
    <property type="match status" value="1"/>
</dbReference>
<evidence type="ECO:0000313" key="11">
    <source>
        <dbReference type="EMBL" id="PRP88438.1"/>
    </source>
</evidence>
<feature type="domain" description="Arf-GAP" evidence="10">
    <location>
        <begin position="420"/>
        <end position="553"/>
    </location>
</feature>
<reference evidence="11 12" key="1">
    <citation type="journal article" date="2018" name="Genome Biol. Evol.">
        <title>Multiple Roots of Fruiting Body Formation in Amoebozoa.</title>
        <authorList>
            <person name="Hillmann F."/>
            <person name="Forbes G."/>
            <person name="Novohradska S."/>
            <person name="Ferling I."/>
            <person name="Riege K."/>
            <person name="Groth M."/>
            <person name="Westermann M."/>
            <person name="Marz M."/>
            <person name="Spaller T."/>
            <person name="Winckler T."/>
            <person name="Schaap P."/>
            <person name="Glockner G."/>
        </authorList>
    </citation>
    <scope>NUCLEOTIDE SEQUENCE [LARGE SCALE GENOMIC DNA]</scope>
    <source>
        <strain evidence="11 12">Jena</strain>
    </source>
</reference>
<dbReference type="InterPro" id="IPR027267">
    <property type="entry name" value="AH/BAR_dom_sf"/>
</dbReference>
<dbReference type="Gene3D" id="1.20.1270.60">
    <property type="entry name" value="Arfaptin homology (AH) domain/BAR domain"/>
    <property type="match status" value="1"/>
</dbReference>
<feature type="domain" description="PH" evidence="9">
    <location>
        <begin position="312"/>
        <end position="398"/>
    </location>
</feature>
<dbReference type="Gene3D" id="2.30.29.30">
    <property type="entry name" value="Pleckstrin-homology domain (PH domain)/Phosphotyrosine-binding domain (PTB)"/>
    <property type="match status" value="1"/>
</dbReference>
<dbReference type="GO" id="GO:0005096">
    <property type="term" value="F:GTPase activator activity"/>
    <property type="evidence" value="ECO:0007669"/>
    <property type="project" value="UniProtKB-KW"/>
</dbReference>
<evidence type="ECO:0000256" key="6">
    <source>
        <dbReference type="PROSITE-ProRule" id="PRU00288"/>
    </source>
</evidence>
<organism evidence="11 12">
    <name type="scientific">Planoprotostelium fungivorum</name>
    <dbReference type="NCBI Taxonomy" id="1890364"/>
    <lineage>
        <taxon>Eukaryota</taxon>
        <taxon>Amoebozoa</taxon>
        <taxon>Evosea</taxon>
        <taxon>Variosea</taxon>
        <taxon>Cavosteliida</taxon>
        <taxon>Cavosteliaceae</taxon>
        <taxon>Planoprotostelium</taxon>
    </lineage>
</organism>
<dbReference type="InterPro" id="IPR045258">
    <property type="entry name" value="ACAP1/2/3-like"/>
</dbReference>
<dbReference type="FunFam" id="1.10.220.150:FF:000009">
    <property type="entry name" value="stromal membrane-associated protein 1 isoform X1"/>
    <property type="match status" value="1"/>
</dbReference>
<dbReference type="OrthoDB" id="10266696at2759"/>
<dbReference type="InterPro" id="IPR037278">
    <property type="entry name" value="ARFGAP/RecO"/>
</dbReference>
<dbReference type="SUPFAM" id="SSF103657">
    <property type="entry name" value="BAR/IMD domain-like"/>
    <property type="match status" value="1"/>
</dbReference>
<keyword evidence="2" id="KW-0479">Metal-binding</keyword>
<dbReference type="AlphaFoldDB" id="A0A2P6NX20"/>
<evidence type="ECO:0000313" key="12">
    <source>
        <dbReference type="Proteomes" id="UP000241769"/>
    </source>
</evidence>
<evidence type="ECO:0000256" key="7">
    <source>
        <dbReference type="SAM" id="Coils"/>
    </source>
</evidence>
<dbReference type="STRING" id="1890364.A0A2P6NX20"/>
<dbReference type="CDD" id="cd08204">
    <property type="entry name" value="ArfGap"/>
    <property type="match status" value="1"/>
</dbReference>
<dbReference type="SMART" id="SM00233">
    <property type="entry name" value="PH"/>
    <property type="match status" value="1"/>
</dbReference>
<feature type="coiled-coil region" evidence="7">
    <location>
        <begin position="158"/>
        <end position="188"/>
    </location>
</feature>
<dbReference type="PROSITE" id="PS50003">
    <property type="entry name" value="PH_DOMAIN"/>
    <property type="match status" value="1"/>
</dbReference>
<dbReference type="PANTHER" id="PTHR23180:SF160">
    <property type="entry name" value="ADP-RIBOSYLATION FACTOR GTPASE-ACTIVATING PROTEIN EFFECTOR PROTEIN 1"/>
    <property type="match status" value="1"/>
</dbReference>
<dbReference type="GO" id="GO:0005737">
    <property type="term" value="C:cytoplasm"/>
    <property type="evidence" value="ECO:0007669"/>
    <property type="project" value="InterPro"/>
</dbReference>
<evidence type="ECO:0000256" key="8">
    <source>
        <dbReference type="SAM" id="MobiDB-lite"/>
    </source>
</evidence>
<dbReference type="PROSITE" id="PS50297">
    <property type="entry name" value="ANK_REP_REGION"/>
    <property type="match status" value="1"/>
</dbReference>
<dbReference type="InterPro" id="IPR001164">
    <property type="entry name" value="ArfGAP_dom"/>
</dbReference>
<gene>
    <name evidence="11" type="ORF">PROFUN_03155</name>
</gene>
<comment type="caution">
    <text evidence="11">The sequence shown here is derived from an EMBL/GenBank/DDBJ whole genome shotgun (WGS) entry which is preliminary data.</text>
</comment>
<evidence type="ECO:0000259" key="10">
    <source>
        <dbReference type="PROSITE" id="PS50115"/>
    </source>
</evidence>
<evidence type="ECO:0000256" key="4">
    <source>
        <dbReference type="ARBA" id="ARBA00022833"/>
    </source>
</evidence>
<dbReference type="SUPFAM" id="SSF50729">
    <property type="entry name" value="PH domain-like"/>
    <property type="match status" value="1"/>
</dbReference>
<dbReference type="SMART" id="SM00105">
    <property type="entry name" value="ArfGap"/>
    <property type="match status" value="1"/>
</dbReference>
<keyword evidence="3 6" id="KW-0863">Zinc-finger</keyword>
<dbReference type="PROSITE" id="PS50115">
    <property type="entry name" value="ARFGAP"/>
    <property type="match status" value="1"/>
</dbReference>
<evidence type="ECO:0000256" key="5">
    <source>
        <dbReference type="PROSITE-ProRule" id="PRU00023"/>
    </source>
</evidence>
<dbReference type="Pfam" id="PF01412">
    <property type="entry name" value="ArfGap"/>
    <property type="match status" value="1"/>
</dbReference>
<dbReference type="InterPro" id="IPR002110">
    <property type="entry name" value="Ankyrin_rpt"/>
</dbReference>
<evidence type="ECO:0000256" key="2">
    <source>
        <dbReference type="ARBA" id="ARBA00022723"/>
    </source>
</evidence>
<dbReference type="SMART" id="SM00248">
    <property type="entry name" value="ANK"/>
    <property type="match status" value="3"/>
</dbReference>
<feature type="coiled-coil region" evidence="7">
    <location>
        <begin position="264"/>
        <end position="291"/>
    </location>
</feature>
<keyword evidence="5" id="KW-0040">ANK repeat</keyword>
<keyword evidence="4" id="KW-0862">Zinc</keyword>
<dbReference type="EMBL" id="MDYQ01000010">
    <property type="protein sequence ID" value="PRP88438.1"/>
    <property type="molecule type" value="Genomic_DNA"/>
</dbReference>
<dbReference type="InterPro" id="IPR011993">
    <property type="entry name" value="PH-like_dom_sf"/>
</dbReference>
<dbReference type="SUPFAM" id="SSF57863">
    <property type="entry name" value="ArfGap/RecO-like zinc finger"/>
    <property type="match status" value="1"/>
</dbReference>
<keyword evidence="12" id="KW-1185">Reference proteome</keyword>
<dbReference type="InterPro" id="IPR036770">
    <property type="entry name" value="Ankyrin_rpt-contain_sf"/>
</dbReference>
<keyword evidence="7" id="KW-0175">Coiled coil</keyword>
<proteinExistence type="predicted"/>
<dbReference type="GO" id="GO:0008270">
    <property type="term" value="F:zinc ion binding"/>
    <property type="evidence" value="ECO:0007669"/>
    <property type="project" value="UniProtKB-KW"/>
</dbReference>
<accession>A0A2P6NX20</accession>
<dbReference type="PROSITE" id="PS50088">
    <property type="entry name" value="ANK_REPEAT"/>
    <property type="match status" value="1"/>
</dbReference>
<dbReference type="InterPro" id="IPR038508">
    <property type="entry name" value="ArfGAP_dom_sf"/>
</dbReference>
<dbReference type="InterPro" id="IPR004148">
    <property type="entry name" value="BAR_dom"/>
</dbReference>
<dbReference type="SUPFAM" id="SSF48403">
    <property type="entry name" value="Ankyrin repeat"/>
    <property type="match status" value="1"/>
</dbReference>
<feature type="region of interest" description="Disordered" evidence="8">
    <location>
        <begin position="1"/>
        <end position="23"/>
    </location>
</feature>
<sequence length="717" mass="81460">MEGTEVRSRSSTGNIAVQLPDSPISSPLRELHPGLVGEKRVWKHQALDLDEVLQDSPKCRDHMRKIEDGMEDFVSKLKRMIKFAKMIQTTSAQLSSAYVSFAGELLSIGHDVQSETIRTAFDKFGNSIVKLAGSRTDMADQINDMFVAPAEEFIKSDVESVRQKRKNYDRANNQYTNALSKLSNLKKKEARDNNTKTHEKQVEHELNDCKREYRTESLNFAFALNDMQAKKHYSLLMSSISFCFAQCDYYKDAWELTQDLQRSMRDIKTVLRAEEAEILNEKQELENYKARLTVTSHTSLTKQRSTSMKNTATTIQGYLFKKNASAMVRNEWQRRYFVVEEGKLLYYKTGKETVPVSAVDLLLCSVKEKQDIDRRFLLQAEDEEKMREWITTLQNATANMLNKQAPARPVETDVEDASVGTALQQIRIHDESNTECADCGSSNPEWASINLGVLMCIECSGFHRSMGVHISKVRSFTLDKWDPENLKVKSLFSLPSPLQYMLQLGNERMNKIYEENMPKESKIVRECEKPEREKFIRSKYQERKWVAKPSVTIEQLSEQLYDDILRRPLWESVKLIAQGAQVNYTKESEGKKTAMHVTAKSGALIPTVLLVQFRGDINATDSEGNVPLHLAAARGKTAVACYFFKCGAKLDVKNKEGQTPLDVAVKNQHVHCVTLLRLAVQSSDELSGNSMGDNSFTHALQNFLLEAPMDDGSENTS</sequence>
<dbReference type="Gene3D" id="1.25.40.20">
    <property type="entry name" value="Ankyrin repeat-containing domain"/>
    <property type="match status" value="1"/>
</dbReference>
<keyword evidence="1" id="KW-0343">GTPase activation</keyword>
<feature type="repeat" description="ANK" evidence="5">
    <location>
        <begin position="623"/>
        <end position="655"/>
    </location>
</feature>
<dbReference type="FunCoup" id="A0A2P6NX20">
    <property type="interactions" value="298"/>
</dbReference>
<name>A0A2P6NX20_9EUKA</name>
<protein>
    <submittedName>
        <fullName evidence="11">Centaurin beta</fullName>
    </submittedName>
</protein>
<evidence type="ECO:0000256" key="1">
    <source>
        <dbReference type="ARBA" id="ARBA00022468"/>
    </source>
</evidence>
<dbReference type="InParanoid" id="A0A2P6NX20"/>
<dbReference type="Pfam" id="PF00169">
    <property type="entry name" value="PH"/>
    <property type="match status" value="1"/>
</dbReference>
<evidence type="ECO:0000259" key="9">
    <source>
        <dbReference type="PROSITE" id="PS50003"/>
    </source>
</evidence>
<dbReference type="Pfam" id="PF16746">
    <property type="entry name" value="BAR_3"/>
    <property type="match status" value="1"/>
</dbReference>
<dbReference type="PANTHER" id="PTHR23180">
    <property type="entry name" value="CENTAURIN/ARF"/>
    <property type="match status" value="1"/>
</dbReference>
<dbReference type="InterPro" id="IPR001849">
    <property type="entry name" value="PH_domain"/>
</dbReference>
<dbReference type="PRINTS" id="PR00405">
    <property type="entry name" value="REVINTRACTNG"/>
</dbReference>
<dbReference type="Gene3D" id="1.10.220.150">
    <property type="entry name" value="Arf GTPase activating protein"/>
    <property type="match status" value="1"/>
</dbReference>
<dbReference type="Proteomes" id="UP000241769">
    <property type="component" value="Unassembled WGS sequence"/>
</dbReference>
<evidence type="ECO:0000256" key="3">
    <source>
        <dbReference type="ARBA" id="ARBA00022771"/>
    </source>
</evidence>